<feature type="region of interest" description="Disordered" evidence="1">
    <location>
        <begin position="32"/>
        <end position="58"/>
    </location>
</feature>
<evidence type="ECO:0008006" key="4">
    <source>
        <dbReference type="Google" id="ProtNLM"/>
    </source>
</evidence>
<dbReference type="HOGENOM" id="CLU_1023453_0_0_1"/>
<dbReference type="AlphaFoldDB" id="W3XE97"/>
<evidence type="ECO:0000313" key="2">
    <source>
        <dbReference type="EMBL" id="ETS83526.1"/>
    </source>
</evidence>
<dbReference type="InParanoid" id="W3XE97"/>
<evidence type="ECO:0000256" key="1">
    <source>
        <dbReference type="SAM" id="MobiDB-lite"/>
    </source>
</evidence>
<dbReference type="STRING" id="1229662.W3XE97"/>
<dbReference type="Proteomes" id="UP000030651">
    <property type="component" value="Unassembled WGS sequence"/>
</dbReference>
<reference evidence="3" key="1">
    <citation type="journal article" date="2015" name="BMC Genomics">
        <title>Genomic and transcriptomic analysis of the endophytic fungus Pestalotiopsis fici reveals its lifestyle and high potential for synthesis of natural products.</title>
        <authorList>
            <person name="Wang X."/>
            <person name="Zhang X."/>
            <person name="Liu L."/>
            <person name="Xiang M."/>
            <person name="Wang W."/>
            <person name="Sun X."/>
            <person name="Che Y."/>
            <person name="Guo L."/>
            <person name="Liu G."/>
            <person name="Guo L."/>
            <person name="Wang C."/>
            <person name="Yin W.B."/>
            <person name="Stadler M."/>
            <person name="Zhang X."/>
            <person name="Liu X."/>
        </authorList>
    </citation>
    <scope>NUCLEOTIDE SEQUENCE [LARGE SCALE GENOMIC DNA]</scope>
    <source>
        <strain evidence="3">W106-1 / CGMCC3.15140</strain>
    </source>
</reference>
<dbReference type="RefSeq" id="XP_007832174.1">
    <property type="nucleotide sequence ID" value="XM_007833983.1"/>
</dbReference>
<gene>
    <name evidence="2" type="ORF">PFICI_05402</name>
</gene>
<organism evidence="2 3">
    <name type="scientific">Pestalotiopsis fici (strain W106-1 / CGMCC3.15140)</name>
    <dbReference type="NCBI Taxonomy" id="1229662"/>
    <lineage>
        <taxon>Eukaryota</taxon>
        <taxon>Fungi</taxon>
        <taxon>Dikarya</taxon>
        <taxon>Ascomycota</taxon>
        <taxon>Pezizomycotina</taxon>
        <taxon>Sordariomycetes</taxon>
        <taxon>Xylariomycetidae</taxon>
        <taxon>Amphisphaeriales</taxon>
        <taxon>Sporocadaceae</taxon>
        <taxon>Pestalotiopsis</taxon>
    </lineage>
</organism>
<accession>W3XE97</accession>
<dbReference type="eggNOG" id="ENOG502R67I">
    <property type="taxonomic scope" value="Eukaryota"/>
</dbReference>
<keyword evidence="3" id="KW-1185">Reference proteome</keyword>
<dbReference type="KEGG" id="pfy:PFICI_05402"/>
<evidence type="ECO:0000313" key="3">
    <source>
        <dbReference type="Proteomes" id="UP000030651"/>
    </source>
</evidence>
<dbReference type="EMBL" id="KI912111">
    <property type="protein sequence ID" value="ETS83526.1"/>
    <property type="molecule type" value="Genomic_DNA"/>
</dbReference>
<name>W3XE97_PESFW</name>
<dbReference type="OrthoDB" id="4356994at2759"/>
<dbReference type="GeneID" id="19270415"/>
<protein>
    <recommendedName>
        <fullName evidence="4">Aflatoxin regulatory protein domain-containing protein</fullName>
    </recommendedName>
</protein>
<proteinExistence type="predicted"/>
<sequence>MVADVADHGIAAPDAPVITVFSVQTISSDSAFSEQQTLESPPEEPSTSRSDSSSHVDQEFAQTQITESPCSCIHDAIRIVQQLDDDHFRITTLSLDQVLWLQKNILAQCDKPLQCDACSKLPSVYSVLIIICDRLTEMFECIHKRLKRVIVLIAHNTDSGSDSSASSTRENNGQSSKQLFCSNTGQMADEAPCSLELFQSGPQSGFSKKEQLYMMEGLLKFQIHTFKGFLAQVEALGSSVTNLARQSRHISLMTRLGMAANNIAEEVQRSSR</sequence>